<organism evidence="4 5">
    <name type="scientific">Yinghuangia soli</name>
    <dbReference type="NCBI Taxonomy" id="2908204"/>
    <lineage>
        <taxon>Bacteria</taxon>
        <taxon>Bacillati</taxon>
        <taxon>Actinomycetota</taxon>
        <taxon>Actinomycetes</taxon>
        <taxon>Kitasatosporales</taxon>
        <taxon>Streptomycetaceae</taxon>
        <taxon>Yinghuangia</taxon>
    </lineage>
</organism>
<evidence type="ECO:0000313" key="4">
    <source>
        <dbReference type="EMBL" id="MCF2530803.1"/>
    </source>
</evidence>
<dbReference type="SUPFAM" id="SSF48403">
    <property type="entry name" value="Ankyrin repeat"/>
    <property type="match status" value="1"/>
</dbReference>
<accession>A0AA41U1H8</accession>
<proteinExistence type="predicted"/>
<dbReference type="Proteomes" id="UP001165378">
    <property type="component" value="Unassembled WGS sequence"/>
</dbReference>
<dbReference type="SMART" id="SM00248">
    <property type="entry name" value="ANK"/>
    <property type="match status" value="3"/>
</dbReference>
<dbReference type="InterPro" id="IPR036770">
    <property type="entry name" value="Ankyrin_rpt-contain_sf"/>
</dbReference>
<comment type="caution">
    <text evidence="4">The sequence shown here is derived from an EMBL/GenBank/DDBJ whole genome shotgun (WGS) entry which is preliminary data.</text>
</comment>
<dbReference type="InterPro" id="IPR002110">
    <property type="entry name" value="Ankyrin_rpt"/>
</dbReference>
<dbReference type="AlphaFoldDB" id="A0AA41U1H8"/>
<name>A0AA41U1H8_9ACTN</name>
<keyword evidence="1" id="KW-0677">Repeat</keyword>
<dbReference type="EMBL" id="JAKFHA010000018">
    <property type="protein sequence ID" value="MCF2530803.1"/>
    <property type="molecule type" value="Genomic_DNA"/>
</dbReference>
<gene>
    <name evidence="4" type="ORF">LZ495_26805</name>
</gene>
<feature type="repeat" description="ANK" evidence="3">
    <location>
        <begin position="85"/>
        <end position="123"/>
    </location>
</feature>
<reference evidence="4" key="1">
    <citation type="submission" date="2022-01" db="EMBL/GenBank/DDBJ databases">
        <title>Genome-Based Taxonomic Classification of the Phylum Actinobacteria.</title>
        <authorList>
            <person name="Gao Y."/>
        </authorList>
    </citation>
    <scope>NUCLEOTIDE SEQUENCE</scope>
    <source>
        <strain evidence="4">KLBMP 8922</strain>
    </source>
</reference>
<keyword evidence="2 3" id="KW-0040">ANK repeat</keyword>
<dbReference type="RefSeq" id="WP_235055460.1">
    <property type="nucleotide sequence ID" value="NZ_JAKFHA010000018.1"/>
</dbReference>
<dbReference type="Gene3D" id="1.25.40.20">
    <property type="entry name" value="Ankyrin repeat-containing domain"/>
    <property type="match status" value="1"/>
</dbReference>
<protein>
    <submittedName>
        <fullName evidence="4">Ankyrin repeat domain-containing protein</fullName>
    </submittedName>
</protein>
<keyword evidence="5" id="KW-1185">Reference proteome</keyword>
<evidence type="ECO:0000313" key="5">
    <source>
        <dbReference type="Proteomes" id="UP001165378"/>
    </source>
</evidence>
<dbReference type="PROSITE" id="PS50088">
    <property type="entry name" value="ANK_REPEAT"/>
    <property type="match status" value="2"/>
</dbReference>
<evidence type="ECO:0000256" key="2">
    <source>
        <dbReference type="ARBA" id="ARBA00023043"/>
    </source>
</evidence>
<evidence type="ECO:0000256" key="1">
    <source>
        <dbReference type="ARBA" id="ARBA00022737"/>
    </source>
</evidence>
<evidence type="ECO:0000256" key="3">
    <source>
        <dbReference type="PROSITE-ProRule" id="PRU00023"/>
    </source>
</evidence>
<dbReference type="Pfam" id="PF00023">
    <property type="entry name" value="Ank"/>
    <property type="match status" value="2"/>
</dbReference>
<dbReference type="PANTHER" id="PTHR24198:SF191">
    <property type="entry name" value="RABANKYRIN-5-LIKE"/>
    <property type="match status" value="1"/>
</dbReference>
<dbReference type="PANTHER" id="PTHR24198">
    <property type="entry name" value="ANKYRIN REPEAT AND PROTEIN KINASE DOMAIN-CONTAINING PROTEIN"/>
    <property type="match status" value="1"/>
</dbReference>
<dbReference type="PROSITE" id="PS50297">
    <property type="entry name" value="ANK_REP_REGION"/>
    <property type="match status" value="2"/>
</dbReference>
<feature type="repeat" description="ANK" evidence="3">
    <location>
        <begin position="34"/>
        <end position="66"/>
    </location>
</feature>
<sequence>MSTGSFAEACATGDSAAVNQALQDGAILGPLDGSGVTPLHLAAAARSAEVVAALLGAGADPSAATTQEAVTERWFADGGEAVFLAGSTPLHVAVDSLTMGSIPDPAVVRLLIDAGADLGAVDSDDDTPLGVCFQCLTFDEALTLAQTECIRLLLAAGANPNIALSPTQTPLALVEGDSERTRVLRELLWDAGAVPPPPAGGPGERVIEQLGRLGGQVPDQFAPIDWVVATPAGKRQVPEWAQRLFAVAFTTGDVRVDDYSDAVVSFYGTEIENGYFREQRAWYGIGQKGDYHWYIADLDEQCTDDPTIHRLDMEGGDDALGDGRGLIQELAGMKVVTRRPGAR</sequence>
<dbReference type="PRINTS" id="PR01415">
    <property type="entry name" value="ANKYRIN"/>
</dbReference>